<keyword evidence="2" id="KW-1185">Reference proteome</keyword>
<accession>A0A9P1E0X7</accession>
<name>A0A9P1E0X7_CUSEU</name>
<dbReference type="AlphaFoldDB" id="A0A9P1E0X7"/>
<proteinExistence type="predicted"/>
<dbReference type="OrthoDB" id="1749075at2759"/>
<organism evidence="1 2">
    <name type="scientific">Cuscuta europaea</name>
    <name type="common">European dodder</name>
    <dbReference type="NCBI Taxonomy" id="41803"/>
    <lineage>
        <taxon>Eukaryota</taxon>
        <taxon>Viridiplantae</taxon>
        <taxon>Streptophyta</taxon>
        <taxon>Embryophyta</taxon>
        <taxon>Tracheophyta</taxon>
        <taxon>Spermatophyta</taxon>
        <taxon>Magnoliopsida</taxon>
        <taxon>eudicotyledons</taxon>
        <taxon>Gunneridae</taxon>
        <taxon>Pentapetalae</taxon>
        <taxon>asterids</taxon>
        <taxon>lamiids</taxon>
        <taxon>Solanales</taxon>
        <taxon>Convolvulaceae</taxon>
        <taxon>Cuscuteae</taxon>
        <taxon>Cuscuta</taxon>
        <taxon>Cuscuta subgen. Cuscuta</taxon>
    </lineage>
</organism>
<evidence type="ECO:0000313" key="1">
    <source>
        <dbReference type="EMBL" id="CAH9072183.1"/>
    </source>
</evidence>
<dbReference type="Proteomes" id="UP001152484">
    <property type="component" value="Unassembled WGS sequence"/>
</dbReference>
<dbReference type="EMBL" id="CAMAPE010000008">
    <property type="protein sequence ID" value="CAH9072183.1"/>
    <property type="molecule type" value="Genomic_DNA"/>
</dbReference>
<comment type="caution">
    <text evidence="1">The sequence shown here is derived from an EMBL/GenBank/DDBJ whole genome shotgun (WGS) entry which is preliminary data.</text>
</comment>
<gene>
    <name evidence="1" type="ORF">CEURO_LOCUS4220</name>
</gene>
<evidence type="ECO:0000313" key="2">
    <source>
        <dbReference type="Proteomes" id="UP001152484"/>
    </source>
</evidence>
<protein>
    <submittedName>
        <fullName evidence="1">Uncharacterized protein</fullName>
    </submittedName>
</protein>
<sequence>MWMKCLCDNFAMKDLGDAKRILGINIVRDMSKHTPVLNRISYVEKVLSKFNMLFTAHVNVPFASHFVLCKDQSPKTASEIENIKYVPYSNDIGVVMYLLVNFRPDIAYC</sequence>
<reference evidence="1" key="1">
    <citation type="submission" date="2022-07" db="EMBL/GenBank/DDBJ databases">
        <authorList>
            <person name="Macas J."/>
            <person name="Novak P."/>
            <person name="Neumann P."/>
        </authorList>
    </citation>
    <scope>NUCLEOTIDE SEQUENCE</scope>
</reference>